<dbReference type="PANTHER" id="PTHR43128">
    <property type="entry name" value="L-2-HYDROXYCARBOXYLATE DEHYDROGENASE (NAD(P)(+))"/>
    <property type="match status" value="1"/>
</dbReference>
<dbReference type="STRING" id="1462526.BN990_04108"/>
<reference evidence="2 3" key="1">
    <citation type="submission" date="2014-03" db="EMBL/GenBank/DDBJ databases">
        <authorList>
            <person name="Urmite Genomes U."/>
        </authorList>
    </citation>
    <scope>NUCLEOTIDE SEQUENCE [LARGE SCALE GENOMIC DNA]</scope>
    <source>
        <strain evidence="2 3">Vm-5</strain>
    </source>
</reference>
<keyword evidence="3" id="KW-1185">Reference proteome</keyword>
<dbReference type="PANTHER" id="PTHR43128:SF16">
    <property type="entry name" value="L-LACTATE DEHYDROGENASE"/>
    <property type="match status" value="1"/>
</dbReference>
<dbReference type="eggNOG" id="COG0039">
    <property type="taxonomic scope" value="Bacteria"/>
</dbReference>
<organism evidence="2 3">
    <name type="scientific">Virgibacillus massiliensis</name>
    <dbReference type="NCBI Taxonomy" id="1462526"/>
    <lineage>
        <taxon>Bacteria</taxon>
        <taxon>Bacillati</taxon>
        <taxon>Bacillota</taxon>
        <taxon>Bacilli</taxon>
        <taxon>Bacillales</taxon>
        <taxon>Bacillaceae</taxon>
        <taxon>Virgibacillus</taxon>
    </lineage>
</organism>
<sequence length="58" mass="6498">MDLNHGKVFAPNPTKTWDGHYEDCKDADIVCICAGANQKPGETRLDLVKKNLPFLKQL</sequence>
<evidence type="ECO:0000313" key="3">
    <source>
        <dbReference type="Proteomes" id="UP000028875"/>
    </source>
</evidence>
<feature type="domain" description="Lactate/malate dehydrogenase N-terminal" evidence="1">
    <location>
        <begin position="1"/>
        <end position="57"/>
    </location>
</feature>
<protein>
    <submittedName>
        <fullName evidence="2">L-lactate dehydrogenase P</fullName>
    </submittedName>
</protein>
<dbReference type="GO" id="GO:0004459">
    <property type="term" value="F:L-lactate dehydrogenase (NAD+) activity"/>
    <property type="evidence" value="ECO:0007669"/>
    <property type="project" value="TreeGrafter"/>
</dbReference>
<dbReference type="GO" id="GO:0006089">
    <property type="term" value="P:lactate metabolic process"/>
    <property type="evidence" value="ECO:0007669"/>
    <property type="project" value="TreeGrafter"/>
</dbReference>
<proteinExistence type="predicted"/>
<evidence type="ECO:0000259" key="1">
    <source>
        <dbReference type="Pfam" id="PF00056"/>
    </source>
</evidence>
<dbReference type="InterPro" id="IPR036291">
    <property type="entry name" value="NAD(P)-bd_dom_sf"/>
</dbReference>
<dbReference type="Pfam" id="PF00056">
    <property type="entry name" value="Ldh_1_N"/>
    <property type="match status" value="1"/>
</dbReference>
<gene>
    <name evidence="2" type="primary">ldhP</name>
    <name evidence="2" type="ORF">BN990_04108</name>
</gene>
<accession>A0A024QIE2</accession>
<comment type="caution">
    <text evidence="2">The sequence shown here is derived from an EMBL/GenBank/DDBJ whole genome shotgun (WGS) entry which is preliminary data.</text>
</comment>
<dbReference type="InterPro" id="IPR001236">
    <property type="entry name" value="Lactate/malate_DH_N"/>
</dbReference>
<dbReference type="Gene3D" id="3.40.50.720">
    <property type="entry name" value="NAD(P)-binding Rossmann-like Domain"/>
    <property type="match status" value="1"/>
</dbReference>
<dbReference type="Proteomes" id="UP000028875">
    <property type="component" value="Unassembled WGS sequence"/>
</dbReference>
<dbReference type="EMBL" id="CCDP010000003">
    <property type="protein sequence ID" value="CDQ41731.1"/>
    <property type="molecule type" value="Genomic_DNA"/>
</dbReference>
<name>A0A024QIE2_9BACI</name>
<evidence type="ECO:0000313" key="2">
    <source>
        <dbReference type="EMBL" id="CDQ41731.1"/>
    </source>
</evidence>
<dbReference type="SUPFAM" id="SSF51735">
    <property type="entry name" value="NAD(P)-binding Rossmann-fold domains"/>
    <property type="match status" value="1"/>
</dbReference>
<reference evidence="3" key="2">
    <citation type="submission" date="2014-05" db="EMBL/GenBank/DDBJ databases">
        <title>Draft genome sequence of Virgibacillus massiliensis Vm-5.</title>
        <authorList>
            <person name="Khelaifia S."/>
            <person name="Croce O."/>
            <person name="Lagier J.C."/>
            <person name="Raoult D."/>
        </authorList>
    </citation>
    <scope>NUCLEOTIDE SEQUENCE [LARGE SCALE GENOMIC DNA]</scope>
    <source>
        <strain evidence="3">Vm-5</strain>
    </source>
</reference>
<dbReference type="AlphaFoldDB" id="A0A024QIE2"/>